<dbReference type="GeneID" id="34574539"/>
<organism evidence="2 3">
    <name type="scientific">Penicillium arizonense</name>
    <dbReference type="NCBI Taxonomy" id="1835702"/>
    <lineage>
        <taxon>Eukaryota</taxon>
        <taxon>Fungi</taxon>
        <taxon>Dikarya</taxon>
        <taxon>Ascomycota</taxon>
        <taxon>Pezizomycotina</taxon>
        <taxon>Eurotiomycetes</taxon>
        <taxon>Eurotiomycetidae</taxon>
        <taxon>Eurotiales</taxon>
        <taxon>Aspergillaceae</taxon>
        <taxon>Penicillium</taxon>
    </lineage>
</organism>
<proteinExistence type="predicted"/>
<dbReference type="AlphaFoldDB" id="A0A1F5LQ20"/>
<comment type="caution">
    <text evidence="2">The sequence shown here is derived from an EMBL/GenBank/DDBJ whole genome shotgun (WGS) entry which is preliminary data.</text>
</comment>
<accession>A0A1F5LQ20</accession>
<feature type="compositionally biased region" description="Basic residues" evidence="1">
    <location>
        <begin position="107"/>
        <end position="117"/>
    </location>
</feature>
<dbReference type="EMBL" id="LXJU01000005">
    <property type="protein sequence ID" value="OGE55196.1"/>
    <property type="molecule type" value="Genomic_DNA"/>
</dbReference>
<dbReference type="OrthoDB" id="4363168at2759"/>
<gene>
    <name evidence="2" type="ORF">PENARI_c005G06521</name>
</gene>
<keyword evidence="3" id="KW-1185">Reference proteome</keyword>
<evidence type="ECO:0000256" key="1">
    <source>
        <dbReference type="SAM" id="MobiDB-lite"/>
    </source>
</evidence>
<protein>
    <submittedName>
        <fullName evidence="2">Uncharacterized protein</fullName>
    </submittedName>
</protein>
<dbReference type="Proteomes" id="UP000177622">
    <property type="component" value="Unassembled WGS sequence"/>
</dbReference>
<evidence type="ECO:0000313" key="2">
    <source>
        <dbReference type="EMBL" id="OGE55196.1"/>
    </source>
</evidence>
<feature type="compositionally biased region" description="Basic and acidic residues" evidence="1">
    <location>
        <begin position="80"/>
        <end position="98"/>
    </location>
</feature>
<dbReference type="RefSeq" id="XP_022490626.1">
    <property type="nucleotide sequence ID" value="XM_022629805.1"/>
</dbReference>
<evidence type="ECO:0000313" key="3">
    <source>
        <dbReference type="Proteomes" id="UP000177622"/>
    </source>
</evidence>
<feature type="region of interest" description="Disordered" evidence="1">
    <location>
        <begin position="1"/>
        <end position="117"/>
    </location>
</feature>
<feature type="compositionally biased region" description="Basic and acidic residues" evidence="1">
    <location>
        <begin position="26"/>
        <end position="52"/>
    </location>
</feature>
<reference evidence="2 3" key="1">
    <citation type="journal article" date="2016" name="Sci. Rep.">
        <title>Penicillium arizonense, a new, genome sequenced fungal species, reveals a high chemical diversity in secreted metabolites.</title>
        <authorList>
            <person name="Grijseels S."/>
            <person name="Nielsen J.C."/>
            <person name="Randelovic M."/>
            <person name="Nielsen J."/>
            <person name="Nielsen K.F."/>
            <person name="Workman M."/>
            <person name="Frisvad J.C."/>
        </authorList>
    </citation>
    <scope>NUCLEOTIDE SEQUENCE [LARGE SCALE GENOMIC DNA]</scope>
    <source>
        <strain evidence="2 3">CBS 141311</strain>
    </source>
</reference>
<sequence>MVLDWSALAPGPSGTAMLGESGIEGAARRGRERLRREEEQRAIENKDKRRGDGAFSSDAGSDVTLVPGVQLNGLSSESTSNRRTDEEIRAEAQRRTGETRSGGLKGKLGRLKKTLTG</sequence>
<name>A0A1F5LQ20_PENAI</name>